<dbReference type="InterPro" id="IPR050772">
    <property type="entry name" value="Hydratase-Decarb/MhpD_sf"/>
</dbReference>
<proteinExistence type="predicted"/>
<evidence type="ECO:0000313" key="3">
    <source>
        <dbReference type="EMBL" id="MBA2949692.1"/>
    </source>
</evidence>
<feature type="domain" description="Fumarylacetoacetase-like C-terminal" evidence="2">
    <location>
        <begin position="72"/>
        <end position="253"/>
    </location>
</feature>
<protein>
    <submittedName>
        <fullName evidence="3">Fumarylacetoacetate hydrolase family protein</fullName>
    </submittedName>
</protein>
<organism evidence="3 4">
    <name type="scientific">Streptomyces himalayensis subsp. himalayensis</name>
    <dbReference type="NCBI Taxonomy" id="2756131"/>
    <lineage>
        <taxon>Bacteria</taxon>
        <taxon>Bacillati</taxon>
        <taxon>Actinomycetota</taxon>
        <taxon>Actinomycetes</taxon>
        <taxon>Kitasatosporales</taxon>
        <taxon>Streptomycetaceae</taxon>
        <taxon>Streptomyces</taxon>
        <taxon>Streptomyces himalayensis</taxon>
    </lineage>
</organism>
<dbReference type="GO" id="GO:0005737">
    <property type="term" value="C:cytoplasm"/>
    <property type="evidence" value="ECO:0007669"/>
    <property type="project" value="TreeGrafter"/>
</dbReference>
<dbReference type="PANTHER" id="PTHR30143:SF0">
    <property type="entry name" value="2-KETO-4-PENTENOATE HYDRATASE"/>
    <property type="match status" value="1"/>
</dbReference>
<sequence>MSVAETTVAELAARLTKAVTDRTAIELLSAEHPELDVATAYRVQRELRSAVGPLSGWKLGLTSRAKQAQVGVDSPIYGFLAEANAVSPGEPLDTASLIQPRCEPEIVFVLGRDLAGADVTAADVVAASSGVAVGIEVLDSRFTDYRFTMADVVADNTSAGRFVVGAPVAPEGIDLDLVGVTMEKNGEVVGTATGAASLGHPAEAVAWLARQLASEGEGLRAGEVVLSGGLTAAVPVSPGDVVVASVDRLGSLRLDCS</sequence>
<dbReference type="InterPro" id="IPR036663">
    <property type="entry name" value="Fumarylacetoacetase_C_sf"/>
</dbReference>
<gene>
    <name evidence="3" type="ORF">H1D24_28745</name>
</gene>
<name>A0A7W0DR16_9ACTN</name>
<evidence type="ECO:0000313" key="4">
    <source>
        <dbReference type="Proteomes" id="UP000545761"/>
    </source>
</evidence>
<dbReference type="RefSeq" id="WP_181660615.1">
    <property type="nucleotide sequence ID" value="NZ_JACEHE010000020.1"/>
</dbReference>
<dbReference type="Gene3D" id="3.90.850.10">
    <property type="entry name" value="Fumarylacetoacetase-like, C-terminal domain"/>
    <property type="match status" value="1"/>
</dbReference>
<comment type="caution">
    <text evidence="3">The sequence shown here is derived from an EMBL/GenBank/DDBJ whole genome shotgun (WGS) entry which is preliminary data.</text>
</comment>
<dbReference type="EMBL" id="JACEHE010000020">
    <property type="protein sequence ID" value="MBA2949692.1"/>
    <property type="molecule type" value="Genomic_DNA"/>
</dbReference>
<keyword evidence="1" id="KW-0456">Lyase</keyword>
<accession>A0A7W0DR16</accession>
<dbReference type="GO" id="GO:0008684">
    <property type="term" value="F:2-oxopent-4-enoate hydratase activity"/>
    <property type="evidence" value="ECO:0007669"/>
    <property type="project" value="TreeGrafter"/>
</dbReference>
<dbReference type="AlphaFoldDB" id="A0A7W0DR16"/>
<dbReference type="PANTHER" id="PTHR30143">
    <property type="entry name" value="ACID HYDRATASE"/>
    <property type="match status" value="1"/>
</dbReference>
<dbReference type="GO" id="GO:0016787">
    <property type="term" value="F:hydrolase activity"/>
    <property type="evidence" value="ECO:0007669"/>
    <property type="project" value="UniProtKB-KW"/>
</dbReference>
<dbReference type="Pfam" id="PF01557">
    <property type="entry name" value="FAA_hydrolase"/>
    <property type="match status" value="1"/>
</dbReference>
<dbReference type="InterPro" id="IPR011234">
    <property type="entry name" value="Fumarylacetoacetase-like_C"/>
</dbReference>
<reference evidence="3 4" key="1">
    <citation type="submission" date="2020-07" db="EMBL/GenBank/DDBJ databases">
        <title>Streptomyces isolated from Indian soil.</title>
        <authorList>
            <person name="Mandal S."/>
            <person name="Maiti P.K."/>
        </authorList>
    </citation>
    <scope>NUCLEOTIDE SEQUENCE [LARGE SCALE GENOMIC DNA]</scope>
    <source>
        <strain evidence="3 4">PSKA28</strain>
    </source>
</reference>
<evidence type="ECO:0000256" key="1">
    <source>
        <dbReference type="ARBA" id="ARBA00023239"/>
    </source>
</evidence>
<dbReference type="Proteomes" id="UP000545761">
    <property type="component" value="Unassembled WGS sequence"/>
</dbReference>
<dbReference type="SUPFAM" id="SSF56529">
    <property type="entry name" value="FAH"/>
    <property type="match status" value="1"/>
</dbReference>
<evidence type="ECO:0000259" key="2">
    <source>
        <dbReference type="Pfam" id="PF01557"/>
    </source>
</evidence>
<keyword evidence="3" id="KW-0378">Hydrolase</keyword>